<proteinExistence type="predicted"/>
<evidence type="ECO:0000256" key="2">
    <source>
        <dbReference type="SAM" id="SignalP"/>
    </source>
</evidence>
<dbReference type="PROSITE" id="PS50240">
    <property type="entry name" value="TRYPSIN_DOM"/>
    <property type="match status" value="1"/>
</dbReference>
<dbReference type="Pfam" id="PF00089">
    <property type="entry name" value="Trypsin"/>
    <property type="match status" value="1"/>
</dbReference>
<keyword evidence="4" id="KW-1185">Reference proteome</keyword>
<evidence type="ECO:0000259" key="3">
    <source>
        <dbReference type="PROSITE" id="PS50240"/>
    </source>
</evidence>
<feature type="domain" description="Peptidase S1" evidence="3">
    <location>
        <begin position="114"/>
        <end position="408"/>
    </location>
</feature>
<protein>
    <submittedName>
        <fullName evidence="5">Peptidase S1 domain-containing protein</fullName>
    </submittedName>
</protein>
<feature type="chain" id="PRO_5005894938" evidence="2">
    <location>
        <begin position="22"/>
        <end position="408"/>
    </location>
</feature>
<dbReference type="GO" id="GO:0006508">
    <property type="term" value="P:proteolysis"/>
    <property type="evidence" value="ECO:0007669"/>
    <property type="project" value="InterPro"/>
</dbReference>
<evidence type="ECO:0000313" key="5">
    <source>
        <dbReference type="WBParaSite" id="SPAL_0000999800.1"/>
    </source>
</evidence>
<dbReference type="Proteomes" id="UP000046392">
    <property type="component" value="Unplaced"/>
</dbReference>
<dbReference type="SMART" id="SM00020">
    <property type="entry name" value="Tryp_SPc"/>
    <property type="match status" value="1"/>
</dbReference>
<dbReference type="PRINTS" id="PR00722">
    <property type="entry name" value="CHYMOTRYPSIN"/>
</dbReference>
<dbReference type="GO" id="GO:0004252">
    <property type="term" value="F:serine-type endopeptidase activity"/>
    <property type="evidence" value="ECO:0007669"/>
    <property type="project" value="InterPro"/>
</dbReference>
<keyword evidence="1" id="KW-1015">Disulfide bond</keyword>
<dbReference type="PROSITE" id="PS00134">
    <property type="entry name" value="TRYPSIN_HIS"/>
    <property type="match status" value="1"/>
</dbReference>
<dbReference type="InterPro" id="IPR001254">
    <property type="entry name" value="Trypsin_dom"/>
</dbReference>
<dbReference type="InterPro" id="IPR043504">
    <property type="entry name" value="Peptidase_S1_PA_chymotrypsin"/>
</dbReference>
<dbReference type="InterPro" id="IPR009003">
    <property type="entry name" value="Peptidase_S1_PA"/>
</dbReference>
<keyword evidence="2" id="KW-0732">Signal</keyword>
<evidence type="ECO:0000256" key="1">
    <source>
        <dbReference type="ARBA" id="ARBA00023157"/>
    </source>
</evidence>
<dbReference type="Gene3D" id="2.40.10.10">
    <property type="entry name" value="Trypsin-like serine proteases"/>
    <property type="match status" value="1"/>
</dbReference>
<dbReference type="AlphaFoldDB" id="A0A0N5BVZ2"/>
<name>A0A0N5BVZ2_STREA</name>
<dbReference type="STRING" id="174720.A0A0N5BVZ2"/>
<dbReference type="WBParaSite" id="SPAL_0000999800.1">
    <property type="protein sequence ID" value="SPAL_0000999800.1"/>
    <property type="gene ID" value="SPAL_0000999800"/>
</dbReference>
<reference evidence="5" key="1">
    <citation type="submission" date="2017-02" db="UniProtKB">
        <authorList>
            <consortium name="WormBaseParasite"/>
        </authorList>
    </citation>
    <scope>IDENTIFICATION</scope>
</reference>
<dbReference type="InterPro" id="IPR018114">
    <property type="entry name" value="TRYPSIN_HIS"/>
</dbReference>
<feature type="signal peptide" evidence="2">
    <location>
        <begin position="1"/>
        <end position="21"/>
    </location>
</feature>
<dbReference type="SUPFAM" id="SSF50494">
    <property type="entry name" value="Trypsin-like serine proteases"/>
    <property type="match status" value="1"/>
</dbReference>
<accession>A0A0N5BVZ2</accession>
<dbReference type="InterPro" id="IPR001314">
    <property type="entry name" value="Peptidase_S1A"/>
</dbReference>
<sequence length="408" mass="46131">MRLKIIILINIITLVYKPIKCSPVPKANAEINYEDNTVFGGMNYFHISSTQEFPVVRKLTEKENDDLQQTCGYVKKNHLAAEEITKDFKKRGISKRFANSNDTDFEGRDGFNAIAYARGKVPDGYSPWTVALGVGNSAFCTGTIISKYHVLTAAHCLFSYDNPSTKCLGMKTLNMDEQTRVYYGGTCLKKSVDNLCKRKNVKEKRIRRASYNYHYHLHTCSYGADVAVLEVDHPFVFDDLTQPICLAPESFDEKRDMPWNEVVYTLGYGKTELDMSTVYLRKGNSNVCKEQNNHLYDNLSDSYTNGVFCLRSCTEKDNPKCYGFDKQRTGVCRGDSGGPDYVRMNNLPENKKDNQRYMLLGVHSSGSDCTPANLTNEVYHHSARVSYHVKDLCSLTGVCPPNAEIKLT</sequence>
<organism evidence="4 5">
    <name type="scientific">Strongyloides papillosus</name>
    <name type="common">Intestinal threadworm</name>
    <dbReference type="NCBI Taxonomy" id="174720"/>
    <lineage>
        <taxon>Eukaryota</taxon>
        <taxon>Metazoa</taxon>
        <taxon>Ecdysozoa</taxon>
        <taxon>Nematoda</taxon>
        <taxon>Chromadorea</taxon>
        <taxon>Rhabditida</taxon>
        <taxon>Tylenchina</taxon>
        <taxon>Panagrolaimomorpha</taxon>
        <taxon>Strongyloidoidea</taxon>
        <taxon>Strongyloididae</taxon>
        <taxon>Strongyloides</taxon>
    </lineage>
</organism>
<evidence type="ECO:0000313" key="4">
    <source>
        <dbReference type="Proteomes" id="UP000046392"/>
    </source>
</evidence>
<dbReference type="PANTHER" id="PTHR24253:SF153">
    <property type="entry name" value="SERINE PROTEASE HEPSIN"/>
    <property type="match status" value="1"/>
</dbReference>
<dbReference type="PANTHER" id="PTHR24253">
    <property type="entry name" value="TRANSMEMBRANE PROTEASE SERINE"/>
    <property type="match status" value="1"/>
</dbReference>